<organism evidence="4 5">
    <name type="scientific">Anaerohalosphaera lusitana</name>
    <dbReference type="NCBI Taxonomy" id="1936003"/>
    <lineage>
        <taxon>Bacteria</taxon>
        <taxon>Pseudomonadati</taxon>
        <taxon>Planctomycetota</taxon>
        <taxon>Phycisphaerae</taxon>
        <taxon>Sedimentisphaerales</taxon>
        <taxon>Anaerohalosphaeraceae</taxon>
        <taxon>Anaerohalosphaera</taxon>
    </lineage>
</organism>
<dbReference type="InterPro" id="IPR012341">
    <property type="entry name" value="6hp_glycosidase-like_sf"/>
</dbReference>
<dbReference type="InterPro" id="IPR027414">
    <property type="entry name" value="GH95_N_dom"/>
</dbReference>
<dbReference type="Pfam" id="PF21307">
    <property type="entry name" value="Glyco_hydro_95_C"/>
    <property type="match status" value="1"/>
</dbReference>
<proteinExistence type="predicted"/>
<dbReference type="Pfam" id="PF22124">
    <property type="entry name" value="Glyco_hydro_95_cat"/>
    <property type="match status" value="1"/>
</dbReference>
<dbReference type="OrthoDB" id="9802600at2"/>
<dbReference type="RefSeq" id="WP_146659673.1">
    <property type="nucleotide sequence ID" value="NZ_CP019791.1"/>
</dbReference>
<dbReference type="InterPro" id="IPR016518">
    <property type="entry name" value="Alpha-L-fucosidase"/>
</dbReference>
<evidence type="ECO:0000313" key="5">
    <source>
        <dbReference type="Proteomes" id="UP000189674"/>
    </source>
</evidence>
<accession>A0A1U9NHN7</accession>
<gene>
    <name evidence="4" type="ORF">STSP2_00580</name>
</gene>
<name>A0A1U9NHN7_9BACT</name>
<dbReference type="PANTHER" id="PTHR31084">
    <property type="entry name" value="ALPHA-L-FUCOSIDASE 2"/>
    <property type="match status" value="1"/>
</dbReference>
<dbReference type="STRING" id="1936003.STSP2_00580"/>
<feature type="domain" description="Alpha fucosidase A-like C-terminal" evidence="2">
    <location>
        <begin position="654"/>
        <end position="719"/>
    </location>
</feature>
<reference evidence="5" key="1">
    <citation type="submission" date="2017-02" db="EMBL/GenBank/DDBJ databases">
        <title>Comparative genomics and description of representatives of a novel lineage of planctomycetes thriving in anoxic sediments.</title>
        <authorList>
            <person name="Spring S."/>
            <person name="Bunk B."/>
            <person name="Sproer C."/>
        </authorList>
    </citation>
    <scope>NUCLEOTIDE SEQUENCE [LARGE SCALE GENOMIC DNA]</scope>
    <source>
        <strain evidence="5">ST-NAGAB-D1</strain>
    </source>
</reference>
<dbReference type="Pfam" id="PF14498">
    <property type="entry name" value="Glyco_hyd_65N_2"/>
    <property type="match status" value="1"/>
</dbReference>
<dbReference type="AlphaFoldDB" id="A0A1U9NHN7"/>
<dbReference type="InterPro" id="IPR054363">
    <property type="entry name" value="GH95_cat"/>
</dbReference>
<dbReference type="InterPro" id="IPR008928">
    <property type="entry name" value="6-hairpin_glycosidase_sf"/>
</dbReference>
<dbReference type="SUPFAM" id="SSF48208">
    <property type="entry name" value="Six-hairpin glycosidases"/>
    <property type="match status" value="1"/>
</dbReference>
<dbReference type="GO" id="GO:0004560">
    <property type="term" value="F:alpha-L-fucosidase activity"/>
    <property type="evidence" value="ECO:0007669"/>
    <property type="project" value="InterPro"/>
</dbReference>
<protein>
    <submittedName>
        <fullName evidence="4">Uncharacterized protein</fullName>
    </submittedName>
</protein>
<sequence length="729" mass="81171">MVYGGVSLERIQLNEHSLWSGGPGSAGWMKDQNKHDAHEHLDEIRKALLAGDKRKAQQLSTEHLRGLGPDDRNEADKNFGRYQTFGELHIDTGHDKENAKNYHRELNLSTGVQTITYDLNGTKFTRTSFCSNPDRCLVLHFDADKLDKQNIALKFATPHAIETTAQDGVFIANGKVENNGLKLDGRIAVLNEGGQVDVTNEGIKIANADTVTFIIVLGTDYANNWPVYRGEDPKAENISRLNAAVAKGYDQLKTDHIEDHSSLHGRVTVDLGTTPEDVRKLPTDERVKLNKQTPDHDLEELYFQFGRYLLIASSRPGGLPANLQGIWCNETVPAWNSDYHLNINLQMNYWPSGPCNLIECQKPLITYTDALRKPGQATAQAYFNADGWTANLSSNLWGYTTPHPGKNRPRYWAFFPMGGAWLTTHAFEQYAFGMDEDYLRQISWPIIAGTADFLMDALYELPTGELSSTPSWSPEHGPISKGTTCDIAMAREALKGAIIAAEVLNETGPRVQQWKQAMEKLVPYKIGQHGQLQEWYEDIDNPKDKHRHLNHLFGLHPGTQIDPVHTPELAKAAKTTLTQRGDGATGWSMGWKINFWARVHDGDHAYTLIRNLLKRGTNPNLLDVHPPFQIDGNFGGTAGFAEMLMQSKYRRDGGEIMLLPALPSAWADGSAKGLRARGGFVVSDLQWQDSKLTAASVLSENGGELTVRCAGKKWDFKTEPGKTVEIPLD</sequence>
<keyword evidence="5" id="KW-1185">Reference proteome</keyword>
<dbReference type="InterPro" id="IPR049053">
    <property type="entry name" value="AFCA-like_C"/>
</dbReference>
<dbReference type="PANTHER" id="PTHR31084:SF19">
    <property type="entry name" value="GLYCOSYL HYDROLASE FAMILY 95 N-TERMINAL DOMAIN-CONTAINING PROTEIN"/>
    <property type="match status" value="1"/>
</dbReference>
<dbReference type="Gene3D" id="1.50.10.10">
    <property type="match status" value="1"/>
</dbReference>
<feature type="domain" description="Glycosyl hydrolase family 95 N-terminal" evidence="1">
    <location>
        <begin position="1"/>
        <end position="223"/>
    </location>
</feature>
<dbReference type="PIRSF" id="PIRSF007663">
    <property type="entry name" value="UCP007663"/>
    <property type="match status" value="1"/>
</dbReference>
<dbReference type="Proteomes" id="UP000189674">
    <property type="component" value="Chromosome"/>
</dbReference>
<feature type="domain" description="Glycosyl hydrolase family 95 catalytic" evidence="3">
    <location>
        <begin position="248"/>
        <end position="644"/>
    </location>
</feature>
<dbReference type="KEGG" id="alus:STSP2_00580"/>
<evidence type="ECO:0000259" key="2">
    <source>
        <dbReference type="Pfam" id="PF21307"/>
    </source>
</evidence>
<dbReference type="GO" id="GO:0005975">
    <property type="term" value="P:carbohydrate metabolic process"/>
    <property type="evidence" value="ECO:0007669"/>
    <property type="project" value="InterPro"/>
</dbReference>
<dbReference type="EMBL" id="CP019791">
    <property type="protein sequence ID" value="AQT67433.1"/>
    <property type="molecule type" value="Genomic_DNA"/>
</dbReference>
<evidence type="ECO:0000259" key="3">
    <source>
        <dbReference type="Pfam" id="PF22124"/>
    </source>
</evidence>
<evidence type="ECO:0000259" key="1">
    <source>
        <dbReference type="Pfam" id="PF14498"/>
    </source>
</evidence>
<evidence type="ECO:0000313" key="4">
    <source>
        <dbReference type="EMBL" id="AQT67433.1"/>
    </source>
</evidence>